<keyword evidence="3" id="KW-1185">Reference proteome</keyword>
<dbReference type="AlphaFoldDB" id="A0A1I4N503"/>
<accession>A0A1I4N503</accession>
<gene>
    <name evidence="2" type="ORF">SAMN05216217_10152</name>
</gene>
<evidence type="ECO:0000313" key="3">
    <source>
        <dbReference type="Proteomes" id="UP000243629"/>
    </source>
</evidence>
<protein>
    <submittedName>
        <fullName evidence="2">Uncharacterized protein</fullName>
    </submittedName>
</protein>
<proteinExistence type="predicted"/>
<sequence length="183" mass="19576">MSGLQVIFSGELLPGQSLVEVRARIGQLFRVDGERLDQLFSGRRMVIKQGLDAEAAEKYRQAIERAGARCLIEPLESQLEAPVPAIPAAPEASAATTPALSGERLQVIPRDEYMAAFAHVDAPALDVAPVGADMQDEYVEPVPLPLDLSAFSVAPVGADMGELPRPQADQVPSTDHLSLDDSH</sequence>
<organism evidence="2 3">
    <name type="scientific">Halopseudomonas yangmingensis</name>
    <dbReference type="NCBI Taxonomy" id="1720063"/>
    <lineage>
        <taxon>Bacteria</taxon>
        <taxon>Pseudomonadati</taxon>
        <taxon>Pseudomonadota</taxon>
        <taxon>Gammaproteobacteria</taxon>
        <taxon>Pseudomonadales</taxon>
        <taxon>Pseudomonadaceae</taxon>
        <taxon>Halopseudomonas</taxon>
    </lineage>
</organism>
<evidence type="ECO:0000256" key="1">
    <source>
        <dbReference type="SAM" id="MobiDB-lite"/>
    </source>
</evidence>
<evidence type="ECO:0000313" key="2">
    <source>
        <dbReference type="EMBL" id="SFM10397.1"/>
    </source>
</evidence>
<dbReference type="OrthoDB" id="6402943at2"/>
<feature type="region of interest" description="Disordered" evidence="1">
    <location>
        <begin position="159"/>
        <end position="183"/>
    </location>
</feature>
<reference evidence="3" key="1">
    <citation type="submission" date="2016-10" db="EMBL/GenBank/DDBJ databases">
        <authorList>
            <person name="Varghese N."/>
            <person name="Submissions S."/>
        </authorList>
    </citation>
    <scope>NUCLEOTIDE SEQUENCE [LARGE SCALE GENOMIC DNA]</scope>
    <source>
        <strain evidence="3">DSM 24213</strain>
    </source>
</reference>
<dbReference type="Proteomes" id="UP000243629">
    <property type="component" value="Unassembled WGS sequence"/>
</dbReference>
<name>A0A1I4N503_9GAMM</name>
<dbReference type="STRING" id="1720063.SAMN05216217_10152"/>
<dbReference type="EMBL" id="FOUI01000001">
    <property type="protein sequence ID" value="SFM10397.1"/>
    <property type="molecule type" value="Genomic_DNA"/>
</dbReference>
<dbReference type="RefSeq" id="WP_093471179.1">
    <property type="nucleotide sequence ID" value="NZ_FOUI01000001.1"/>
</dbReference>